<dbReference type="InterPro" id="IPR029058">
    <property type="entry name" value="AB_hydrolase_fold"/>
</dbReference>
<dbReference type="PANTHER" id="PTHR37017">
    <property type="entry name" value="AB HYDROLASE-1 DOMAIN-CONTAINING PROTEIN-RELATED"/>
    <property type="match status" value="1"/>
</dbReference>
<comment type="caution">
    <text evidence="2">The sequence shown here is derived from an EMBL/GenBank/DDBJ whole genome shotgun (WGS) entry which is preliminary data.</text>
</comment>
<dbReference type="Pfam" id="PF12697">
    <property type="entry name" value="Abhydrolase_6"/>
    <property type="match status" value="1"/>
</dbReference>
<dbReference type="InterPro" id="IPR000073">
    <property type="entry name" value="AB_hydrolase_1"/>
</dbReference>
<dbReference type="OrthoDB" id="408373at2759"/>
<evidence type="ECO:0000259" key="1">
    <source>
        <dbReference type="Pfam" id="PF12697"/>
    </source>
</evidence>
<dbReference type="InterPro" id="IPR052897">
    <property type="entry name" value="Sec-Metab_Biosynth_Hydrolase"/>
</dbReference>
<gene>
    <name evidence="2" type="ORF">G7Y89_g12116</name>
</gene>
<proteinExistence type="predicted"/>
<dbReference type="Gene3D" id="3.40.50.1820">
    <property type="entry name" value="alpha/beta hydrolase"/>
    <property type="match status" value="1"/>
</dbReference>
<reference evidence="2 3" key="1">
    <citation type="submission" date="2020-03" db="EMBL/GenBank/DDBJ databases">
        <title>Draft Genome Sequence of Cudoniella acicularis.</title>
        <authorList>
            <person name="Buettner E."/>
            <person name="Kellner H."/>
        </authorList>
    </citation>
    <scope>NUCLEOTIDE SEQUENCE [LARGE SCALE GENOMIC DNA]</scope>
    <source>
        <strain evidence="2 3">DSM 108380</strain>
    </source>
</reference>
<accession>A0A8H4R9M8</accession>
<evidence type="ECO:0000313" key="2">
    <source>
        <dbReference type="EMBL" id="KAF4626045.1"/>
    </source>
</evidence>
<evidence type="ECO:0000313" key="3">
    <source>
        <dbReference type="Proteomes" id="UP000566819"/>
    </source>
</evidence>
<dbReference type="Proteomes" id="UP000566819">
    <property type="component" value="Unassembled WGS sequence"/>
</dbReference>
<protein>
    <recommendedName>
        <fullName evidence="1">AB hydrolase-1 domain-containing protein</fullName>
    </recommendedName>
</protein>
<sequence length="299" mass="31956">MASTPASNSTSTLASVTDSTSVSVLASVSTTRPFFVIVPGASQTPSHYAYLIHLLQSRGYGTLTALLPSCGTTRPVSAEEDAEFIRSRLLLPILDTEKQDVILVMHSYGGLPGSAAARGLGKVDRVADGKTTSVLGQIFIATILPRGGDGADVIATLGGHWPPFINIHEAEGRMKCDQPKVPLYADVASPLDEGAELSSISQSLMCFTSPCPLTSWHSEAFHGRCAYVRCLHDKAISYDIQCAMLEHTEQEWIVRDIATGHSPQLAAPETLRDIILEVGSKLTGERLCVTNLLHAAAKM</sequence>
<name>A0A8H4R9M8_9HELO</name>
<organism evidence="2 3">
    <name type="scientific">Cudoniella acicularis</name>
    <dbReference type="NCBI Taxonomy" id="354080"/>
    <lineage>
        <taxon>Eukaryota</taxon>
        <taxon>Fungi</taxon>
        <taxon>Dikarya</taxon>
        <taxon>Ascomycota</taxon>
        <taxon>Pezizomycotina</taxon>
        <taxon>Leotiomycetes</taxon>
        <taxon>Helotiales</taxon>
        <taxon>Tricladiaceae</taxon>
        <taxon>Cudoniella</taxon>
    </lineage>
</organism>
<feature type="domain" description="AB hydrolase-1" evidence="1">
    <location>
        <begin position="35"/>
        <end position="272"/>
    </location>
</feature>
<keyword evidence="3" id="KW-1185">Reference proteome</keyword>
<dbReference type="PANTHER" id="PTHR37017:SF8">
    <property type="entry name" value="AB HYDROLASE-1 DOMAIN-CONTAINING PROTEIN"/>
    <property type="match status" value="1"/>
</dbReference>
<dbReference type="SUPFAM" id="SSF53474">
    <property type="entry name" value="alpha/beta-Hydrolases"/>
    <property type="match status" value="1"/>
</dbReference>
<dbReference type="AlphaFoldDB" id="A0A8H4R9M8"/>
<dbReference type="EMBL" id="JAAMPI010001238">
    <property type="protein sequence ID" value="KAF4626045.1"/>
    <property type="molecule type" value="Genomic_DNA"/>
</dbReference>